<dbReference type="STRING" id="92696.A0A4R0RMZ4"/>
<sequence length="301" mass="32154">MANSSSSSLRFEQMYNLQNRVALVTGGGTGIGWMIAQGLAANGAKVYIGGRRKEVLDKAAQGFVKQHESGQIVPLVLDVTNKESILNAQKEIQRKDGRLHILVNNAGIVGPVSRFFNDTSAPEHQDAETLGRAMFEEPVDGWSDVYRSNTFPIYFVTMAFLGLLAKGSEDTQGYTSCVVNITSISGIIKVAQCHFGYNSAKAAASHLSKMLATEFALKKIPVRVCAVAPGVYESEMTAYRLAAEMVDRVGLGVVSVPVQRPGTAGEVAGTVIYLVSPAGCFTNGQEIVVDGGYTTVNPARV</sequence>
<dbReference type="Pfam" id="PF13561">
    <property type="entry name" value="adh_short_C2"/>
    <property type="match status" value="1"/>
</dbReference>
<dbReference type="InterPro" id="IPR052178">
    <property type="entry name" value="Sec_Metab_Biosynth_SDR"/>
</dbReference>
<dbReference type="Gene3D" id="3.40.50.720">
    <property type="entry name" value="NAD(P)-binding Rossmann-like Domain"/>
    <property type="match status" value="1"/>
</dbReference>
<dbReference type="SUPFAM" id="SSF51735">
    <property type="entry name" value="NAD(P)-binding Rossmann-fold domains"/>
    <property type="match status" value="1"/>
</dbReference>
<comment type="caution">
    <text evidence="4">The sequence shown here is derived from an EMBL/GenBank/DDBJ whole genome shotgun (WGS) entry which is preliminary data.</text>
</comment>
<evidence type="ECO:0000256" key="3">
    <source>
        <dbReference type="ARBA" id="ARBA00023002"/>
    </source>
</evidence>
<keyword evidence="5" id="KW-1185">Reference proteome</keyword>
<dbReference type="InterPro" id="IPR036291">
    <property type="entry name" value="NAD(P)-bd_dom_sf"/>
</dbReference>
<gene>
    <name evidence="4" type="primary">PRP24_1</name>
    <name evidence="4" type="ORF">EIP91_009079</name>
</gene>
<keyword evidence="2" id="KW-0521">NADP</keyword>
<organism evidence="4 5">
    <name type="scientific">Steccherinum ochraceum</name>
    <dbReference type="NCBI Taxonomy" id="92696"/>
    <lineage>
        <taxon>Eukaryota</taxon>
        <taxon>Fungi</taxon>
        <taxon>Dikarya</taxon>
        <taxon>Basidiomycota</taxon>
        <taxon>Agaricomycotina</taxon>
        <taxon>Agaricomycetes</taxon>
        <taxon>Polyporales</taxon>
        <taxon>Steccherinaceae</taxon>
        <taxon>Steccherinum</taxon>
    </lineage>
</organism>
<evidence type="ECO:0000313" key="4">
    <source>
        <dbReference type="EMBL" id="TCD69016.1"/>
    </source>
</evidence>
<dbReference type="PRINTS" id="PR00081">
    <property type="entry name" value="GDHRDH"/>
</dbReference>
<dbReference type="EMBL" id="RWJN01000051">
    <property type="protein sequence ID" value="TCD69016.1"/>
    <property type="molecule type" value="Genomic_DNA"/>
</dbReference>
<dbReference type="PROSITE" id="PS00061">
    <property type="entry name" value="ADH_SHORT"/>
    <property type="match status" value="1"/>
</dbReference>
<protein>
    <submittedName>
        <fullName evidence="4">Splicing factor</fullName>
    </submittedName>
</protein>
<keyword evidence="3" id="KW-0560">Oxidoreductase</keyword>
<dbReference type="GO" id="GO:0016491">
    <property type="term" value="F:oxidoreductase activity"/>
    <property type="evidence" value="ECO:0007669"/>
    <property type="project" value="UniProtKB-KW"/>
</dbReference>
<evidence type="ECO:0000313" key="5">
    <source>
        <dbReference type="Proteomes" id="UP000292702"/>
    </source>
</evidence>
<accession>A0A4R0RMZ4</accession>
<dbReference type="PANTHER" id="PTHR43618:SF4">
    <property type="entry name" value="SHORT CHAIN DEHYDROGENASE_REDUCTASE FAMILY (AFU_ORTHOLOGUE AFUA_7G04540)"/>
    <property type="match status" value="1"/>
</dbReference>
<evidence type="ECO:0000256" key="1">
    <source>
        <dbReference type="ARBA" id="ARBA00006484"/>
    </source>
</evidence>
<proteinExistence type="inferred from homology"/>
<dbReference type="PRINTS" id="PR00080">
    <property type="entry name" value="SDRFAMILY"/>
</dbReference>
<reference evidence="4 5" key="1">
    <citation type="submission" date="2018-11" db="EMBL/GenBank/DDBJ databases">
        <title>Genome assembly of Steccherinum ochraceum LE-BIN_3174, the white-rot fungus of the Steccherinaceae family (The Residual Polyporoid clade, Polyporales, Basidiomycota).</title>
        <authorList>
            <person name="Fedorova T.V."/>
            <person name="Glazunova O.A."/>
            <person name="Landesman E.O."/>
            <person name="Moiseenko K.V."/>
            <person name="Psurtseva N.V."/>
            <person name="Savinova O.S."/>
            <person name="Shakhova N.V."/>
            <person name="Tyazhelova T.V."/>
            <person name="Vasina D.V."/>
        </authorList>
    </citation>
    <scope>NUCLEOTIDE SEQUENCE [LARGE SCALE GENOMIC DNA]</scope>
    <source>
        <strain evidence="4 5">LE-BIN_3174</strain>
    </source>
</reference>
<evidence type="ECO:0000256" key="2">
    <source>
        <dbReference type="ARBA" id="ARBA00022857"/>
    </source>
</evidence>
<name>A0A4R0RMZ4_9APHY</name>
<dbReference type="PANTHER" id="PTHR43618">
    <property type="entry name" value="7-ALPHA-HYDROXYSTEROID DEHYDROGENASE"/>
    <property type="match status" value="1"/>
</dbReference>
<dbReference type="Proteomes" id="UP000292702">
    <property type="component" value="Unassembled WGS sequence"/>
</dbReference>
<dbReference type="OrthoDB" id="3819888at2759"/>
<comment type="similarity">
    <text evidence="1">Belongs to the short-chain dehydrogenases/reductases (SDR) family.</text>
</comment>
<dbReference type="InterPro" id="IPR020904">
    <property type="entry name" value="Sc_DH/Rdtase_CS"/>
</dbReference>
<dbReference type="InterPro" id="IPR002347">
    <property type="entry name" value="SDR_fam"/>
</dbReference>
<dbReference type="AlphaFoldDB" id="A0A4R0RMZ4"/>